<dbReference type="InterPro" id="IPR052016">
    <property type="entry name" value="Bact_Sigma-Reg"/>
</dbReference>
<dbReference type="AlphaFoldDB" id="A0A248LHW0"/>
<dbReference type="GO" id="GO:0016791">
    <property type="term" value="F:phosphatase activity"/>
    <property type="evidence" value="ECO:0007669"/>
    <property type="project" value="TreeGrafter"/>
</dbReference>
<dbReference type="InterPro" id="IPR000700">
    <property type="entry name" value="PAS-assoc_C"/>
</dbReference>
<feature type="domain" description="PAS" evidence="4">
    <location>
        <begin position="306"/>
        <end position="348"/>
    </location>
</feature>
<proteinExistence type="predicted"/>
<name>A0A248LHW0_9NEIS</name>
<dbReference type="Gene3D" id="3.60.40.10">
    <property type="entry name" value="PPM-type phosphatase domain"/>
    <property type="match status" value="1"/>
</dbReference>
<keyword evidence="2" id="KW-0597">Phosphoprotein</keyword>
<dbReference type="SUPFAM" id="SSF81606">
    <property type="entry name" value="PP2C-like"/>
    <property type="match status" value="1"/>
</dbReference>
<dbReference type="PROSITE" id="PS50113">
    <property type="entry name" value="PAC"/>
    <property type="match status" value="1"/>
</dbReference>
<evidence type="ECO:0000256" key="2">
    <source>
        <dbReference type="PROSITE-ProRule" id="PRU00169"/>
    </source>
</evidence>
<dbReference type="OrthoDB" id="8874570at2"/>
<dbReference type="InterPro" id="IPR036457">
    <property type="entry name" value="PPM-type-like_dom_sf"/>
</dbReference>
<organism evidence="6 7">
    <name type="scientific">Laribacter hongkongensis</name>
    <dbReference type="NCBI Taxonomy" id="168471"/>
    <lineage>
        <taxon>Bacteria</taxon>
        <taxon>Pseudomonadati</taxon>
        <taxon>Pseudomonadota</taxon>
        <taxon>Betaproteobacteria</taxon>
        <taxon>Neisseriales</taxon>
        <taxon>Aquaspirillaceae</taxon>
        <taxon>Laribacter</taxon>
    </lineage>
</organism>
<dbReference type="EMBL" id="CP022115">
    <property type="protein sequence ID" value="ASJ24089.1"/>
    <property type="molecule type" value="Genomic_DNA"/>
</dbReference>
<gene>
    <name evidence="6" type="ORF">LHGZ1_1258</name>
</gene>
<accession>A0A248LHW0</accession>
<dbReference type="SUPFAM" id="SSF55785">
    <property type="entry name" value="PYP-like sensor domain (PAS domain)"/>
    <property type="match status" value="2"/>
</dbReference>
<dbReference type="CDD" id="cd00130">
    <property type="entry name" value="PAS"/>
    <property type="match status" value="1"/>
</dbReference>
<evidence type="ECO:0000259" key="3">
    <source>
        <dbReference type="PROSITE" id="PS50110"/>
    </source>
</evidence>
<sequence>MPSRHLPKFESFLASHTRATVLIVNDDRSSRQICRSAIEEIAEILEAASGAEALAMVAAGRPDLILLDASLPDMDGFDLACRLRERPQAEWIPVVFLTTLTDTASHRRGLELGAVDFLSKPVDSSILRLRIGNLLEREHLRIVALEYQKKLHETLMAQTASTRMLEAIFNASSDALVVIDAGQCIVQANSNADSRYGGGSSLVGRSSAGFSFRDTGQRPVLLTDLAQQSRPVECMLSTPEGRQLPVSVGVRAFLAHGEQQFYLLVLEDISEQLALRAEKEQADAELHALVAELGKQKYALDEHAIVSIIDLHGVVTYVNQKFCQVSGHATEELVGQPYRMLNGQLGPDGQYADLWRMLRHGQTWQGEMAHQRRDGRPYWVATTMVPWLGADGLPFQFVAISTDITSRHEAEVALQQARQRELDIGEEIQQRLLFGRPPGKLAGLSIASHTEGSLGVAGDFYTFTRLGEHTLEILTGDVMGKGVNAALIAAGIKSTYRQIFVELAATHRDAPLPSPATLMNSIHAQLTGELIRLGVFVTMSLLRFDRLAQTVTWVNAGHTPILLVRSASHRVEVLQGDSLPVGVLQEEHYTEQTTVLELGDTLLVYSDGLSESMNAEGEQYGTDRMCSVLEKTSAFGASPAMTLGSLRSDIRFFSGADGKHRDDSTAVLIRLHPMRQLSDGSIRDRRAPECFELPRQLDQLAPLRFRIASMCADQPESFVHMLSLAAFEAATNIIRHGGEALRGAPLCIALKRDDTAACVELLYDGLPFSAMAPEPDLSGASSGGFGLFIMENAVDRVSYDVPLPGMVRISLYKTFFAEENPAMDGHGDKERHRP</sequence>
<dbReference type="SUPFAM" id="SSF52172">
    <property type="entry name" value="CheY-like"/>
    <property type="match status" value="1"/>
</dbReference>
<feature type="modified residue" description="4-aspartylphosphate" evidence="2">
    <location>
        <position position="68"/>
    </location>
</feature>
<dbReference type="InterPro" id="IPR011006">
    <property type="entry name" value="CheY-like_superfamily"/>
</dbReference>
<dbReference type="Pfam" id="PF13581">
    <property type="entry name" value="HATPase_c_2"/>
    <property type="match status" value="1"/>
</dbReference>
<dbReference type="Gene3D" id="3.30.450.20">
    <property type="entry name" value="PAS domain"/>
    <property type="match status" value="2"/>
</dbReference>
<keyword evidence="1" id="KW-0378">Hydrolase</keyword>
<evidence type="ECO:0000259" key="4">
    <source>
        <dbReference type="PROSITE" id="PS50112"/>
    </source>
</evidence>
<dbReference type="SMART" id="SM00448">
    <property type="entry name" value="REC"/>
    <property type="match status" value="1"/>
</dbReference>
<dbReference type="Pfam" id="PF07228">
    <property type="entry name" value="SpoIIE"/>
    <property type="match status" value="1"/>
</dbReference>
<dbReference type="RefSeq" id="WP_088860501.1">
    <property type="nucleotide sequence ID" value="NZ_CP022115.1"/>
</dbReference>
<dbReference type="Gene3D" id="3.30.565.10">
    <property type="entry name" value="Histidine kinase-like ATPase, C-terminal domain"/>
    <property type="match status" value="1"/>
</dbReference>
<dbReference type="SMART" id="SM00331">
    <property type="entry name" value="PP2C_SIG"/>
    <property type="match status" value="1"/>
</dbReference>
<evidence type="ECO:0000313" key="7">
    <source>
        <dbReference type="Proteomes" id="UP000197424"/>
    </source>
</evidence>
<dbReference type="NCBIfam" id="TIGR00229">
    <property type="entry name" value="sensory_box"/>
    <property type="match status" value="1"/>
</dbReference>
<feature type="domain" description="PAC" evidence="5">
    <location>
        <begin position="364"/>
        <end position="416"/>
    </location>
</feature>
<dbReference type="PANTHER" id="PTHR43156">
    <property type="entry name" value="STAGE II SPORULATION PROTEIN E-RELATED"/>
    <property type="match status" value="1"/>
</dbReference>
<dbReference type="SMART" id="SM00091">
    <property type="entry name" value="PAS"/>
    <property type="match status" value="2"/>
</dbReference>
<dbReference type="InterPro" id="IPR035965">
    <property type="entry name" value="PAS-like_dom_sf"/>
</dbReference>
<evidence type="ECO:0000313" key="6">
    <source>
        <dbReference type="EMBL" id="ASJ24089.1"/>
    </source>
</evidence>
<dbReference type="InterPro" id="IPR003594">
    <property type="entry name" value="HATPase_dom"/>
</dbReference>
<dbReference type="Pfam" id="PF00072">
    <property type="entry name" value="Response_reg"/>
    <property type="match status" value="1"/>
</dbReference>
<dbReference type="SMART" id="SM00086">
    <property type="entry name" value="PAC"/>
    <property type="match status" value="2"/>
</dbReference>
<feature type="domain" description="Response regulatory" evidence="3">
    <location>
        <begin position="20"/>
        <end position="135"/>
    </location>
</feature>
<protein>
    <submittedName>
        <fullName evidence="6">Putative PAS/PAC sensor protein</fullName>
    </submittedName>
</protein>
<dbReference type="Pfam" id="PF13426">
    <property type="entry name" value="PAS_9"/>
    <property type="match status" value="2"/>
</dbReference>
<dbReference type="InterPro" id="IPR001610">
    <property type="entry name" value="PAC"/>
</dbReference>
<dbReference type="InterPro" id="IPR001932">
    <property type="entry name" value="PPM-type_phosphatase-like_dom"/>
</dbReference>
<evidence type="ECO:0000256" key="1">
    <source>
        <dbReference type="ARBA" id="ARBA00022801"/>
    </source>
</evidence>
<reference evidence="7" key="1">
    <citation type="submission" date="2017-06" db="EMBL/GenBank/DDBJ databases">
        <title>Whole genome sequence of Laribacter hongkongensis LHGZ1.</title>
        <authorList>
            <person name="Chen D."/>
            <person name="Wu H."/>
            <person name="Chen J."/>
        </authorList>
    </citation>
    <scope>NUCLEOTIDE SEQUENCE [LARGE SCALE GENOMIC DNA]</scope>
    <source>
        <strain evidence="7">LHGZ1</strain>
    </source>
</reference>
<evidence type="ECO:0000259" key="5">
    <source>
        <dbReference type="PROSITE" id="PS50113"/>
    </source>
</evidence>
<dbReference type="InterPro" id="IPR036890">
    <property type="entry name" value="HATPase_C_sf"/>
</dbReference>
<dbReference type="Gene3D" id="3.40.50.2300">
    <property type="match status" value="1"/>
</dbReference>
<dbReference type="Proteomes" id="UP000197424">
    <property type="component" value="Chromosome"/>
</dbReference>
<dbReference type="GO" id="GO:0000160">
    <property type="term" value="P:phosphorelay signal transduction system"/>
    <property type="evidence" value="ECO:0007669"/>
    <property type="project" value="InterPro"/>
</dbReference>
<dbReference type="PANTHER" id="PTHR43156:SF2">
    <property type="entry name" value="STAGE II SPORULATION PROTEIN E"/>
    <property type="match status" value="1"/>
</dbReference>
<dbReference type="InterPro" id="IPR001789">
    <property type="entry name" value="Sig_transdc_resp-reg_receiver"/>
</dbReference>
<dbReference type="PROSITE" id="PS50112">
    <property type="entry name" value="PAS"/>
    <property type="match status" value="1"/>
</dbReference>
<dbReference type="PROSITE" id="PS50110">
    <property type="entry name" value="RESPONSE_REGULATORY"/>
    <property type="match status" value="1"/>
</dbReference>
<dbReference type="InterPro" id="IPR000014">
    <property type="entry name" value="PAS"/>
</dbReference>
<dbReference type="CDD" id="cd16936">
    <property type="entry name" value="HATPase_RsbW-like"/>
    <property type="match status" value="1"/>
</dbReference>